<feature type="region of interest" description="Disordered" evidence="1">
    <location>
        <begin position="590"/>
        <end position="614"/>
    </location>
</feature>
<reference evidence="5 6" key="1">
    <citation type="submission" date="2019-08" db="EMBL/GenBank/DDBJ databases">
        <authorList>
            <person name="Dhanesh K."/>
            <person name="Kumar G."/>
            <person name="Sasikala C."/>
            <person name="Venkata Ramana C."/>
        </authorList>
    </citation>
    <scope>NUCLEOTIDE SEQUENCE [LARGE SCALE GENOMIC DNA]</scope>
    <source>
        <strain evidence="5 6">JC645</strain>
    </source>
</reference>
<organism evidence="5 6">
    <name type="scientific">Roseiconus nitratireducens</name>
    <dbReference type="NCBI Taxonomy" id="2605748"/>
    <lineage>
        <taxon>Bacteria</taxon>
        <taxon>Pseudomonadati</taxon>
        <taxon>Planctomycetota</taxon>
        <taxon>Planctomycetia</taxon>
        <taxon>Pirellulales</taxon>
        <taxon>Pirellulaceae</taxon>
        <taxon>Roseiconus</taxon>
    </lineage>
</organism>
<feature type="domain" description="DUF1583" evidence="3">
    <location>
        <begin position="686"/>
        <end position="922"/>
    </location>
</feature>
<feature type="compositionally biased region" description="Basic and acidic residues" evidence="1">
    <location>
        <begin position="402"/>
        <end position="413"/>
    </location>
</feature>
<dbReference type="InterPro" id="IPR022660">
    <property type="entry name" value="DUF1581"/>
</dbReference>
<accession>A0A5M6CUU1</accession>
<dbReference type="Pfam" id="PF20407">
    <property type="entry name" value="DUF1583_N"/>
    <property type="match status" value="1"/>
</dbReference>
<feature type="domain" description="DUF1581" evidence="2">
    <location>
        <begin position="428"/>
        <end position="511"/>
    </location>
</feature>
<proteinExistence type="predicted"/>
<keyword evidence="6" id="KW-1185">Reference proteome</keyword>
<dbReference type="EMBL" id="VWOX01000023">
    <property type="protein sequence ID" value="KAA5538984.1"/>
    <property type="molecule type" value="Genomic_DNA"/>
</dbReference>
<feature type="region of interest" description="Disordered" evidence="1">
    <location>
        <begin position="400"/>
        <end position="425"/>
    </location>
</feature>
<sequence>MRLLRPPRIFSSRPTRQHSARSLNPTSFFVVWLLIPSSLPAAEFPTALIDDAVIGNVLIGDVLIGDGASDTVASDRLTTHATHRSPPSDSAALAQLIGESVLAGNAAAVCDRSRTMPAESKLKALSEWVLPGNGHGFRLGGTFRRGEGRSIDRADPAVTDLRDFPESEWIASPARQLIRVAQQLGRLDDLRKRLQRFRPVDPRQQKNQATLLTLIEIVSGDASAVAKRLDDRFAAQRKPEDSDAIRQGWCDLLVLWMATEEPRTSHLVRRDLFGAFGELQYYQPDPQLDVLYDYLRLLAGRVPTDPGDSGTADRTPQSEFEVFSRVDAATHGLARPLPRFRIDSQGATKISGHEVDYLAYRGAVPSAFEINCDVATRPGAFSELMVHGVSAKPIRGNQKVSLGRDAKGDREIELSPPAAPTETESHLRVTVHDAMTRHEFNGRVLFEHSAEGSPVPWAAIRSWRRTASEIRNVHLIGSGAIPESIALLADQSLSGWASYYQSDIHAGLGNWNAVIGSDQSLELLSESTAAVPGSFQEELLYYVRPISWDAQIRYEFRYEPGVAMVHPAVGQIAFLISPDGVRLHRLTDGKYERSTSRPDATAPMASDTDAAYSPPDLRRGWNQAELRLSDGAVGLWLNGRFVGRRTISDDQSRTFGLFHYRDQTRAVVRNVVLSGDWPQRIPAIDQQPMASERVAQLDAAGKALPERFSHDFRTGVPPELFDFEGDETSVTPNADGVRVLRTPAEGVRSMRLCGMIDGDFDIIAGYKDLQISDVPATWHCGIGLAFNLENKTLDRCAINRRRGRMEGRHYVAFTQKETDPGGKLEWIGSANVVDESTSGRLRLVRKGGFVYGLHAVGDSPTFRLVKTTQVPPGRIAIHGLRLITEVGKGMQTSATWTHLSVRAEQIDLLQPKDSAATIAKLNAVNRSDPNETIDLTDQTTSEAGLIANSGENLAVTSGPEGATIMARGGDRNGRCQLWKRLDLGAEFDIVVDFEVNQLESDHDERSSGEVFFQVFLEDADGTVEDPEAPRVREATLILRQKWTGALDLRPRVVARGRGGKTLYLPIRTVPVEMPRQFRIAQRNQTLYFMYCQEDSEETTVIATYPLDDRLHAAALVLGVIAAENQHTTRAVLKRIQLFGSPAPRKVPGPEGVVPIIP</sequence>
<feature type="domain" description="DUF1583" evidence="4">
    <location>
        <begin position="532"/>
        <end position="679"/>
    </location>
</feature>
<gene>
    <name evidence="5" type="ORF">FYK55_25635</name>
</gene>
<dbReference type="Pfam" id="PF07619">
    <property type="entry name" value="DUF1581"/>
    <property type="match status" value="1"/>
</dbReference>
<dbReference type="AlphaFoldDB" id="A0A5M6CUU1"/>
<comment type="caution">
    <text evidence="5">The sequence shown here is derived from an EMBL/GenBank/DDBJ whole genome shotgun (WGS) entry which is preliminary data.</text>
</comment>
<evidence type="ECO:0000256" key="1">
    <source>
        <dbReference type="SAM" id="MobiDB-lite"/>
    </source>
</evidence>
<evidence type="ECO:0000259" key="3">
    <source>
        <dbReference type="Pfam" id="PF07622"/>
    </source>
</evidence>
<dbReference type="InterPro" id="IPR046518">
    <property type="entry name" value="DUF1583_N"/>
</dbReference>
<evidence type="ECO:0000313" key="6">
    <source>
        <dbReference type="Proteomes" id="UP000324479"/>
    </source>
</evidence>
<evidence type="ECO:0000313" key="5">
    <source>
        <dbReference type="EMBL" id="KAA5538984.1"/>
    </source>
</evidence>
<evidence type="ECO:0000259" key="2">
    <source>
        <dbReference type="Pfam" id="PF07619"/>
    </source>
</evidence>
<evidence type="ECO:0000259" key="4">
    <source>
        <dbReference type="Pfam" id="PF20407"/>
    </source>
</evidence>
<dbReference type="Proteomes" id="UP000324479">
    <property type="component" value="Unassembled WGS sequence"/>
</dbReference>
<dbReference type="Pfam" id="PF07622">
    <property type="entry name" value="DUF1583"/>
    <property type="match status" value="1"/>
</dbReference>
<dbReference type="InterPro" id="IPR011475">
    <property type="entry name" value="DUF1583"/>
</dbReference>
<protein>
    <submittedName>
        <fullName evidence="5">DUF1583 domain-containing protein</fullName>
    </submittedName>
</protein>
<name>A0A5M6CUU1_9BACT</name>